<evidence type="ECO:0000313" key="2">
    <source>
        <dbReference type="EMBL" id="KAK9685940.1"/>
    </source>
</evidence>
<evidence type="ECO:0000256" key="1">
    <source>
        <dbReference type="SAM" id="MobiDB-lite"/>
    </source>
</evidence>
<dbReference type="EMBL" id="JASPKY010000737">
    <property type="protein sequence ID" value="KAK9685940.1"/>
    <property type="molecule type" value="Genomic_DNA"/>
</dbReference>
<proteinExistence type="predicted"/>
<sequence length="74" mass="8290">MYYRSLHPTSEAIIEELLPLGISHQSPVKSKSGREETSEEKHFPNSMRINCGAATAVAAMMFRKQEVPVATVDW</sequence>
<keyword evidence="3" id="KW-1185">Reference proteome</keyword>
<evidence type="ECO:0000313" key="3">
    <source>
        <dbReference type="Proteomes" id="UP001458880"/>
    </source>
</evidence>
<feature type="compositionally biased region" description="Basic and acidic residues" evidence="1">
    <location>
        <begin position="32"/>
        <end position="43"/>
    </location>
</feature>
<gene>
    <name evidence="2" type="ORF">QE152_g37565</name>
</gene>
<name>A0AAW1I9V7_POPJA</name>
<dbReference type="AlphaFoldDB" id="A0AAW1I9V7"/>
<organism evidence="2 3">
    <name type="scientific">Popillia japonica</name>
    <name type="common">Japanese beetle</name>
    <dbReference type="NCBI Taxonomy" id="7064"/>
    <lineage>
        <taxon>Eukaryota</taxon>
        <taxon>Metazoa</taxon>
        <taxon>Ecdysozoa</taxon>
        <taxon>Arthropoda</taxon>
        <taxon>Hexapoda</taxon>
        <taxon>Insecta</taxon>
        <taxon>Pterygota</taxon>
        <taxon>Neoptera</taxon>
        <taxon>Endopterygota</taxon>
        <taxon>Coleoptera</taxon>
        <taxon>Polyphaga</taxon>
        <taxon>Scarabaeiformia</taxon>
        <taxon>Scarabaeidae</taxon>
        <taxon>Rutelinae</taxon>
        <taxon>Popillia</taxon>
    </lineage>
</organism>
<comment type="caution">
    <text evidence="2">The sequence shown here is derived from an EMBL/GenBank/DDBJ whole genome shotgun (WGS) entry which is preliminary data.</text>
</comment>
<feature type="region of interest" description="Disordered" evidence="1">
    <location>
        <begin position="24"/>
        <end position="43"/>
    </location>
</feature>
<reference evidence="2 3" key="1">
    <citation type="journal article" date="2024" name="BMC Genomics">
        <title>De novo assembly and annotation of Popillia japonica's genome with initial clues to its potential as an invasive pest.</title>
        <authorList>
            <person name="Cucini C."/>
            <person name="Boschi S."/>
            <person name="Funari R."/>
            <person name="Cardaioli E."/>
            <person name="Iannotti N."/>
            <person name="Marturano G."/>
            <person name="Paoli F."/>
            <person name="Bruttini M."/>
            <person name="Carapelli A."/>
            <person name="Frati F."/>
            <person name="Nardi F."/>
        </authorList>
    </citation>
    <scope>NUCLEOTIDE SEQUENCE [LARGE SCALE GENOMIC DNA]</scope>
    <source>
        <strain evidence="2">DMR45628</strain>
    </source>
</reference>
<dbReference type="Proteomes" id="UP001458880">
    <property type="component" value="Unassembled WGS sequence"/>
</dbReference>
<accession>A0AAW1I9V7</accession>
<protein>
    <submittedName>
        <fullName evidence="2">Uncharacterized protein</fullName>
    </submittedName>
</protein>